<proteinExistence type="predicted"/>
<feature type="transmembrane region" description="Helical" evidence="1">
    <location>
        <begin position="46"/>
        <end position="66"/>
    </location>
</feature>
<keyword evidence="1" id="KW-1133">Transmembrane helix</keyword>
<keyword evidence="1" id="KW-0812">Transmembrane</keyword>
<dbReference type="Proteomes" id="UP000571084">
    <property type="component" value="Unassembled WGS sequence"/>
</dbReference>
<keyword evidence="3" id="KW-1185">Reference proteome</keyword>
<name>A0A840RRN5_9BURK</name>
<comment type="caution">
    <text evidence="2">The sequence shown here is derived from an EMBL/GenBank/DDBJ whole genome shotgun (WGS) entry which is preliminary data.</text>
</comment>
<reference evidence="2 3" key="1">
    <citation type="submission" date="2020-08" db="EMBL/GenBank/DDBJ databases">
        <title>Genomic Encyclopedia of Type Strains, Phase IV (KMG-IV): sequencing the most valuable type-strain genomes for metagenomic binning, comparative biology and taxonomic classification.</title>
        <authorList>
            <person name="Goeker M."/>
        </authorList>
    </citation>
    <scope>NUCLEOTIDE SEQUENCE [LARGE SCALE GENOMIC DNA]</scope>
    <source>
        <strain evidence="2 3">DSM 23240</strain>
    </source>
</reference>
<dbReference type="EMBL" id="JACHHQ010000003">
    <property type="protein sequence ID" value="MBB5199812.1"/>
    <property type="molecule type" value="Genomic_DNA"/>
</dbReference>
<accession>A0A840RRN5</accession>
<dbReference type="AlphaFoldDB" id="A0A840RRN5"/>
<gene>
    <name evidence="2" type="ORF">HNR39_001644</name>
</gene>
<keyword evidence="1" id="KW-0472">Membrane</keyword>
<organism evidence="2 3">
    <name type="scientific">Glaciimonas immobilis</name>
    <dbReference type="NCBI Taxonomy" id="728004"/>
    <lineage>
        <taxon>Bacteria</taxon>
        <taxon>Pseudomonadati</taxon>
        <taxon>Pseudomonadota</taxon>
        <taxon>Betaproteobacteria</taxon>
        <taxon>Burkholderiales</taxon>
        <taxon>Oxalobacteraceae</taxon>
        <taxon>Glaciimonas</taxon>
    </lineage>
</organism>
<sequence length="90" mass="10309">MLKIGNFGFHKTVKKYALVESTYRTAFFVGGIRSDLLMLPAGYFQAQHKFFCVVIIASYTIFLMCLRRLRARFLVGLPTKLLTVVTPFPE</sequence>
<evidence type="ECO:0000313" key="3">
    <source>
        <dbReference type="Proteomes" id="UP000571084"/>
    </source>
</evidence>
<evidence type="ECO:0000256" key="1">
    <source>
        <dbReference type="SAM" id="Phobius"/>
    </source>
</evidence>
<protein>
    <submittedName>
        <fullName evidence="2">Uncharacterized protein</fullName>
    </submittedName>
</protein>
<evidence type="ECO:0000313" key="2">
    <source>
        <dbReference type="EMBL" id="MBB5199812.1"/>
    </source>
</evidence>